<reference evidence="1 2" key="1">
    <citation type="submission" date="2016-10" db="EMBL/GenBank/DDBJ databases">
        <authorList>
            <person name="de Groot N.N."/>
        </authorList>
    </citation>
    <scope>NUCLEOTIDE SEQUENCE [LARGE SCALE GENOMIC DNA]</scope>
    <source>
        <strain evidence="1 2">NLAE-zl-C500</strain>
    </source>
</reference>
<gene>
    <name evidence="1" type="ORF">SAMN05192581_10498</name>
</gene>
<dbReference type="SUPFAM" id="SSF140931">
    <property type="entry name" value="Fic-like"/>
    <property type="match status" value="1"/>
</dbReference>
<protein>
    <submittedName>
        <fullName evidence="1">Uncharacterized protein</fullName>
    </submittedName>
</protein>
<organism evidence="1 2">
    <name type="scientific">Bacteroides ovatus</name>
    <dbReference type="NCBI Taxonomy" id="28116"/>
    <lineage>
        <taxon>Bacteria</taxon>
        <taxon>Pseudomonadati</taxon>
        <taxon>Bacteroidota</taxon>
        <taxon>Bacteroidia</taxon>
        <taxon>Bacteroidales</taxon>
        <taxon>Bacteroidaceae</taxon>
        <taxon>Bacteroides</taxon>
    </lineage>
</organism>
<proteinExistence type="predicted"/>
<sequence length="70" mass="8283">MNYILSYHQLPLATIFKEDKLEYYQALEASCPQDDEEPDLCPIRDFMSAQQMKYLSMEIKKYKQAEKRGG</sequence>
<dbReference type="Gene3D" id="1.10.3290.10">
    <property type="entry name" value="Fido-like domain"/>
    <property type="match status" value="1"/>
</dbReference>
<dbReference type="AlphaFoldDB" id="A0A1G6G9S1"/>
<evidence type="ECO:0000313" key="2">
    <source>
        <dbReference type="Proteomes" id="UP000183670"/>
    </source>
</evidence>
<name>A0A1G6G9S1_BACOV</name>
<evidence type="ECO:0000313" key="1">
    <source>
        <dbReference type="EMBL" id="SDB78737.1"/>
    </source>
</evidence>
<dbReference type="EMBL" id="FMYE01000049">
    <property type="protein sequence ID" value="SDB78737.1"/>
    <property type="molecule type" value="Genomic_DNA"/>
</dbReference>
<dbReference type="Proteomes" id="UP000183670">
    <property type="component" value="Unassembled WGS sequence"/>
</dbReference>
<dbReference type="InterPro" id="IPR036597">
    <property type="entry name" value="Fido-like_dom_sf"/>
</dbReference>
<accession>A0A1G6G9S1</accession>